<comment type="similarity">
    <text evidence="4">Belongs to the alanine racemase family.</text>
</comment>
<dbReference type="RefSeq" id="WP_369084129.1">
    <property type="nucleotide sequence ID" value="NZ_JBFSHR010000003.1"/>
</dbReference>
<dbReference type="PANTHER" id="PTHR30511">
    <property type="entry name" value="ALANINE RACEMASE"/>
    <property type="match status" value="1"/>
</dbReference>
<dbReference type="SUPFAM" id="SSF50621">
    <property type="entry name" value="Alanine racemase C-terminal domain-like"/>
    <property type="match status" value="1"/>
</dbReference>
<feature type="binding site" evidence="4">
    <location>
        <position position="140"/>
    </location>
    <ligand>
        <name>substrate</name>
    </ligand>
</feature>
<gene>
    <name evidence="6" type="primary">alr</name>
    <name evidence="6" type="ORF">AB6A68_01360</name>
</gene>
<dbReference type="InterPro" id="IPR020622">
    <property type="entry name" value="Ala_racemase_pyridoxalP-BS"/>
</dbReference>
<evidence type="ECO:0000256" key="1">
    <source>
        <dbReference type="ARBA" id="ARBA00001933"/>
    </source>
</evidence>
<comment type="cofactor">
    <cofactor evidence="1 4">
        <name>pyridoxal 5'-phosphate</name>
        <dbReference type="ChEBI" id="CHEBI:597326"/>
    </cofactor>
</comment>
<evidence type="ECO:0000256" key="3">
    <source>
        <dbReference type="ARBA" id="ARBA00023235"/>
    </source>
</evidence>
<dbReference type="HAMAP" id="MF_01201">
    <property type="entry name" value="Ala_racemase"/>
    <property type="match status" value="1"/>
</dbReference>
<dbReference type="SUPFAM" id="SSF51419">
    <property type="entry name" value="PLP-binding barrel"/>
    <property type="match status" value="1"/>
</dbReference>
<dbReference type="CDD" id="cd00430">
    <property type="entry name" value="PLPDE_III_AR"/>
    <property type="match status" value="1"/>
</dbReference>
<dbReference type="EMBL" id="JBFSHR010000003">
    <property type="protein sequence ID" value="MEX6428491.1"/>
    <property type="molecule type" value="Genomic_DNA"/>
</dbReference>
<keyword evidence="3 4" id="KW-0413">Isomerase</keyword>
<dbReference type="InterPro" id="IPR011079">
    <property type="entry name" value="Ala_racemase_C"/>
</dbReference>
<dbReference type="NCBIfam" id="TIGR00492">
    <property type="entry name" value="alr"/>
    <property type="match status" value="1"/>
</dbReference>
<feature type="binding site" evidence="4">
    <location>
        <position position="315"/>
    </location>
    <ligand>
        <name>substrate</name>
    </ligand>
</feature>
<dbReference type="InterPro" id="IPR000821">
    <property type="entry name" value="Ala_racemase"/>
</dbReference>
<dbReference type="SMART" id="SM01005">
    <property type="entry name" value="Ala_racemase_C"/>
    <property type="match status" value="1"/>
</dbReference>
<proteinExistence type="inferred from homology"/>
<dbReference type="Gene3D" id="2.40.37.10">
    <property type="entry name" value="Lyase, Ornithine Decarboxylase, Chain A, domain 1"/>
    <property type="match status" value="1"/>
</dbReference>
<dbReference type="PANTHER" id="PTHR30511:SF0">
    <property type="entry name" value="ALANINE RACEMASE, CATABOLIC-RELATED"/>
    <property type="match status" value="1"/>
</dbReference>
<dbReference type="Pfam" id="PF00842">
    <property type="entry name" value="Ala_racemase_C"/>
    <property type="match status" value="1"/>
</dbReference>
<dbReference type="InterPro" id="IPR001608">
    <property type="entry name" value="Ala_racemase_N"/>
</dbReference>
<feature type="modified residue" description="N6-(pyridoxal phosphate)lysine" evidence="4">
    <location>
        <position position="40"/>
    </location>
</feature>
<dbReference type="Pfam" id="PF01168">
    <property type="entry name" value="Ala_racemase_N"/>
    <property type="match status" value="1"/>
</dbReference>
<dbReference type="Gene3D" id="3.20.20.10">
    <property type="entry name" value="Alanine racemase"/>
    <property type="match status" value="1"/>
</dbReference>
<dbReference type="Proteomes" id="UP001560267">
    <property type="component" value="Unassembled WGS sequence"/>
</dbReference>
<dbReference type="EC" id="5.1.1.1" evidence="4"/>
<accession>A0ABV3XYX1</accession>
<reference evidence="6 7" key="1">
    <citation type="submission" date="2024-07" db="EMBL/GenBank/DDBJ databases">
        <title>Draft Genome Sequence of Ferrimicrobium acidiphilum Strain YE2023, Isolated from a Pulp of Bioleach Reactor.</title>
        <authorList>
            <person name="Elkina Y.A."/>
            <person name="Bulaeva A.G."/>
            <person name="Beletsky A.V."/>
            <person name="Mardanov A.V."/>
        </authorList>
    </citation>
    <scope>NUCLEOTIDE SEQUENCE [LARGE SCALE GENOMIC DNA]</scope>
    <source>
        <strain evidence="6 7">YE2023</strain>
    </source>
</reference>
<comment type="catalytic activity">
    <reaction evidence="4">
        <text>L-alanine = D-alanine</text>
        <dbReference type="Rhea" id="RHEA:20249"/>
        <dbReference type="ChEBI" id="CHEBI:57416"/>
        <dbReference type="ChEBI" id="CHEBI:57972"/>
        <dbReference type="EC" id="5.1.1.1"/>
    </reaction>
</comment>
<dbReference type="InterPro" id="IPR009006">
    <property type="entry name" value="Ala_racemase/Decarboxylase_C"/>
</dbReference>
<feature type="active site" description="Proton acceptor; specific for L-alanine" evidence="4">
    <location>
        <position position="266"/>
    </location>
</feature>
<name>A0ABV3XYX1_9ACTN</name>
<organism evidence="6 7">
    <name type="scientific">Ferrimicrobium acidiphilum</name>
    <dbReference type="NCBI Taxonomy" id="121039"/>
    <lineage>
        <taxon>Bacteria</taxon>
        <taxon>Bacillati</taxon>
        <taxon>Actinomycetota</taxon>
        <taxon>Acidimicrobiia</taxon>
        <taxon>Acidimicrobiales</taxon>
        <taxon>Acidimicrobiaceae</taxon>
        <taxon>Ferrimicrobium</taxon>
    </lineage>
</organism>
<dbReference type="PRINTS" id="PR00992">
    <property type="entry name" value="ALARACEMASE"/>
</dbReference>
<comment type="caution">
    <text evidence="6">The sequence shown here is derived from an EMBL/GenBank/DDBJ whole genome shotgun (WGS) entry which is preliminary data.</text>
</comment>
<evidence type="ECO:0000256" key="4">
    <source>
        <dbReference type="HAMAP-Rule" id="MF_01201"/>
    </source>
</evidence>
<comment type="pathway">
    <text evidence="4">Amino-acid biosynthesis; D-alanine biosynthesis; D-alanine from L-alanine: step 1/1.</text>
</comment>
<dbReference type="PROSITE" id="PS00395">
    <property type="entry name" value="ALANINE_RACEMASE"/>
    <property type="match status" value="1"/>
</dbReference>
<keyword evidence="2 4" id="KW-0663">Pyridoxal phosphate</keyword>
<protein>
    <recommendedName>
        <fullName evidence="4">Alanine racemase</fullName>
        <ecNumber evidence="4">5.1.1.1</ecNumber>
    </recommendedName>
</protein>
<feature type="domain" description="Alanine racemase C-terminal" evidence="5">
    <location>
        <begin position="245"/>
        <end position="373"/>
    </location>
</feature>
<evidence type="ECO:0000313" key="6">
    <source>
        <dbReference type="EMBL" id="MEX6428491.1"/>
    </source>
</evidence>
<comment type="function">
    <text evidence="4">Catalyzes the interconversion of L-alanine and D-alanine. May also act on other amino acids.</text>
</comment>
<sequence>MIPSLRRPTYVEVDLGAIRANVIKLGSFARGSVHIGAVVKADAYGHGAREVAHAAYEAGAEMFFVATLDEALSLRTSLPEPPIVMLGEPDSRYLDEVFEANITPTIHQMTTLKAMIALTHSRHGSWRPALHLEVETGLHRLGSDTSSVLELAALARAHGLEVAGVYSHLARADEGEPGRASVFVQVARLTKAYERTCEVLGYRPLLHMANTAGLLRYPETAFDLVRLGIGMYGYEGPSTLGLRPALRLVSRVVRLHELDGDSGVSYGHRRSLPSGTTIATIPIGYADGVRRNLFDAGGQVLIRGRRHDLAGVVAMDHVMVVVDDQTVAVGDEVVLIGGQGDDFLGADEIASRLCTISYEILTGISDRVPRRYRG</sequence>
<evidence type="ECO:0000313" key="7">
    <source>
        <dbReference type="Proteomes" id="UP001560267"/>
    </source>
</evidence>
<feature type="active site" description="Proton acceptor; specific for D-alanine" evidence="4">
    <location>
        <position position="40"/>
    </location>
</feature>
<dbReference type="GO" id="GO:0008784">
    <property type="term" value="F:alanine racemase activity"/>
    <property type="evidence" value="ECO:0007669"/>
    <property type="project" value="UniProtKB-EC"/>
</dbReference>
<evidence type="ECO:0000256" key="2">
    <source>
        <dbReference type="ARBA" id="ARBA00022898"/>
    </source>
</evidence>
<keyword evidence="7" id="KW-1185">Reference proteome</keyword>
<evidence type="ECO:0000259" key="5">
    <source>
        <dbReference type="SMART" id="SM01005"/>
    </source>
</evidence>
<dbReference type="InterPro" id="IPR029066">
    <property type="entry name" value="PLP-binding_barrel"/>
</dbReference>